<proteinExistence type="predicted"/>
<comment type="caution">
    <text evidence="2">The sequence shown here is derived from an EMBL/GenBank/DDBJ whole genome shotgun (WGS) entry which is preliminary data.</text>
</comment>
<feature type="non-terminal residue" evidence="2">
    <location>
        <position position="1"/>
    </location>
</feature>
<dbReference type="EMBL" id="BKCJ011881684">
    <property type="protein sequence ID" value="GFD60729.1"/>
    <property type="molecule type" value="Genomic_DNA"/>
</dbReference>
<protein>
    <submittedName>
        <fullName evidence="2">Uncharacterized protein</fullName>
    </submittedName>
</protein>
<feature type="non-terminal residue" evidence="2">
    <location>
        <position position="79"/>
    </location>
</feature>
<reference evidence="2" key="1">
    <citation type="journal article" date="2019" name="Sci. Rep.">
        <title>Draft genome of Tanacetum cinerariifolium, the natural source of mosquito coil.</title>
        <authorList>
            <person name="Yamashiro T."/>
            <person name="Shiraishi A."/>
            <person name="Satake H."/>
            <person name="Nakayama K."/>
        </authorList>
    </citation>
    <scope>NUCLEOTIDE SEQUENCE</scope>
</reference>
<gene>
    <name evidence="2" type="ORF">Tci_932698</name>
</gene>
<name>A0A699XLQ6_TANCI</name>
<organism evidence="2">
    <name type="scientific">Tanacetum cinerariifolium</name>
    <name type="common">Dalmatian daisy</name>
    <name type="synonym">Chrysanthemum cinerariifolium</name>
    <dbReference type="NCBI Taxonomy" id="118510"/>
    <lineage>
        <taxon>Eukaryota</taxon>
        <taxon>Viridiplantae</taxon>
        <taxon>Streptophyta</taxon>
        <taxon>Embryophyta</taxon>
        <taxon>Tracheophyta</taxon>
        <taxon>Spermatophyta</taxon>
        <taxon>Magnoliopsida</taxon>
        <taxon>eudicotyledons</taxon>
        <taxon>Gunneridae</taxon>
        <taxon>Pentapetalae</taxon>
        <taxon>asterids</taxon>
        <taxon>campanulids</taxon>
        <taxon>Asterales</taxon>
        <taxon>Asteraceae</taxon>
        <taxon>Asteroideae</taxon>
        <taxon>Anthemideae</taxon>
        <taxon>Anthemidinae</taxon>
        <taxon>Tanacetum</taxon>
    </lineage>
</organism>
<feature type="compositionally biased region" description="Basic residues" evidence="1">
    <location>
        <begin position="65"/>
        <end position="79"/>
    </location>
</feature>
<evidence type="ECO:0000313" key="2">
    <source>
        <dbReference type="EMBL" id="GFD60729.1"/>
    </source>
</evidence>
<accession>A0A699XLQ6</accession>
<sequence length="79" mass="8330">GARPAPHGRAGRDAGGAGLCRLRPQRSHFLVDERGPVLCLAGVPADGLVPGWRSGASGPGAGRSSGRRRPRLQPRQRFR</sequence>
<feature type="region of interest" description="Disordered" evidence="1">
    <location>
        <begin position="49"/>
        <end position="79"/>
    </location>
</feature>
<evidence type="ECO:0000256" key="1">
    <source>
        <dbReference type="SAM" id="MobiDB-lite"/>
    </source>
</evidence>
<dbReference type="AlphaFoldDB" id="A0A699XLQ6"/>